<feature type="domain" description="Homeobox" evidence="12">
    <location>
        <begin position="60"/>
        <end position="120"/>
    </location>
</feature>
<evidence type="ECO:0000256" key="6">
    <source>
        <dbReference type="ARBA" id="ARBA00023155"/>
    </source>
</evidence>
<dbReference type="InterPro" id="IPR001356">
    <property type="entry name" value="HD"/>
</dbReference>
<dbReference type="CDD" id="cd00086">
    <property type="entry name" value="homeodomain"/>
    <property type="match status" value="1"/>
</dbReference>
<name>A0A3B4B228_9GOBI</name>
<evidence type="ECO:0000256" key="7">
    <source>
        <dbReference type="ARBA" id="ARBA00023242"/>
    </source>
</evidence>
<evidence type="ECO:0000256" key="5">
    <source>
        <dbReference type="ARBA" id="ARBA00023125"/>
    </source>
</evidence>
<dbReference type="InterPro" id="IPR017970">
    <property type="entry name" value="Homeobox_CS"/>
</dbReference>
<evidence type="ECO:0000313" key="13">
    <source>
        <dbReference type="Ensembl" id="ENSPMGP00000023050.1"/>
    </source>
</evidence>
<proteinExistence type="inferred from homology"/>
<evidence type="ECO:0000256" key="8">
    <source>
        <dbReference type="ARBA" id="ARBA00030888"/>
    </source>
</evidence>
<dbReference type="STRING" id="409849.ENSPMGP00000023050"/>
<comment type="subcellular location">
    <subcellularLocation>
        <location evidence="2 9 10">Nucleus</location>
    </subcellularLocation>
</comment>
<evidence type="ECO:0000256" key="1">
    <source>
        <dbReference type="ARBA" id="ARBA00002030"/>
    </source>
</evidence>
<protein>
    <recommendedName>
        <fullName evidence="4">Homeobox protein prophet of Pit-1</fullName>
    </recommendedName>
    <alternativeName>
        <fullName evidence="8">Pituitary-specific homeodomain factor</fullName>
    </alternativeName>
</protein>
<dbReference type="PANTHER" id="PTHR47409">
    <property type="entry name" value="HOMEOBOX PROTEIN PROPHET OF PIT-1"/>
    <property type="match status" value="1"/>
</dbReference>
<dbReference type="SUPFAM" id="SSF46689">
    <property type="entry name" value="Homeodomain-like"/>
    <property type="match status" value="1"/>
</dbReference>
<feature type="DNA-binding region" description="Homeobox" evidence="9">
    <location>
        <begin position="62"/>
        <end position="121"/>
    </location>
</feature>
<evidence type="ECO:0000256" key="3">
    <source>
        <dbReference type="ARBA" id="ARBA00005733"/>
    </source>
</evidence>
<reference evidence="13" key="1">
    <citation type="submission" date="2025-08" db="UniProtKB">
        <authorList>
            <consortium name="Ensembl"/>
        </authorList>
    </citation>
    <scope>IDENTIFICATION</scope>
</reference>
<dbReference type="GO" id="GO:0021983">
    <property type="term" value="P:pituitary gland development"/>
    <property type="evidence" value="ECO:0007669"/>
    <property type="project" value="InterPro"/>
</dbReference>
<reference evidence="13" key="2">
    <citation type="submission" date="2025-09" db="UniProtKB">
        <authorList>
            <consortium name="Ensembl"/>
        </authorList>
    </citation>
    <scope>IDENTIFICATION</scope>
</reference>
<dbReference type="SMART" id="SM00389">
    <property type="entry name" value="HOX"/>
    <property type="match status" value="1"/>
</dbReference>
<comment type="similarity">
    <text evidence="3">Belongs to the paired homeobox family.</text>
</comment>
<dbReference type="Proteomes" id="UP000261520">
    <property type="component" value="Unplaced"/>
</dbReference>
<dbReference type="PANTHER" id="PTHR47409:SF1">
    <property type="entry name" value="HOMEOBOX PROTEIN PROPHET OF PIT-1"/>
    <property type="match status" value="1"/>
</dbReference>
<evidence type="ECO:0000259" key="12">
    <source>
        <dbReference type="PROSITE" id="PS50071"/>
    </source>
</evidence>
<dbReference type="AlphaFoldDB" id="A0A3B4B228"/>
<keyword evidence="6 9" id="KW-0371">Homeobox</keyword>
<feature type="compositionally biased region" description="Polar residues" evidence="11">
    <location>
        <begin position="15"/>
        <end position="31"/>
    </location>
</feature>
<organism evidence="13 14">
    <name type="scientific">Periophthalmus magnuspinnatus</name>
    <dbReference type="NCBI Taxonomy" id="409849"/>
    <lineage>
        <taxon>Eukaryota</taxon>
        <taxon>Metazoa</taxon>
        <taxon>Chordata</taxon>
        <taxon>Craniata</taxon>
        <taxon>Vertebrata</taxon>
        <taxon>Euteleostomi</taxon>
        <taxon>Actinopterygii</taxon>
        <taxon>Neopterygii</taxon>
        <taxon>Teleostei</taxon>
        <taxon>Neoteleostei</taxon>
        <taxon>Acanthomorphata</taxon>
        <taxon>Gobiaria</taxon>
        <taxon>Gobiiformes</taxon>
        <taxon>Gobioidei</taxon>
        <taxon>Gobiidae</taxon>
        <taxon>Oxudercinae</taxon>
        <taxon>Periophthalmus</taxon>
    </lineage>
</organism>
<dbReference type="InterPro" id="IPR042412">
    <property type="entry name" value="PROP1"/>
</dbReference>
<dbReference type="GO" id="GO:0003677">
    <property type="term" value="F:DNA binding"/>
    <property type="evidence" value="ECO:0007669"/>
    <property type="project" value="UniProtKB-UniRule"/>
</dbReference>
<evidence type="ECO:0000256" key="11">
    <source>
        <dbReference type="SAM" id="MobiDB-lite"/>
    </source>
</evidence>
<dbReference type="PROSITE" id="PS00027">
    <property type="entry name" value="HOMEOBOX_1"/>
    <property type="match status" value="1"/>
</dbReference>
<dbReference type="PROSITE" id="PS50071">
    <property type="entry name" value="HOMEOBOX_2"/>
    <property type="match status" value="1"/>
</dbReference>
<keyword evidence="5 9" id="KW-0238">DNA-binding</keyword>
<dbReference type="Pfam" id="PF00046">
    <property type="entry name" value="Homeodomain"/>
    <property type="match status" value="1"/>
</dbReference>
<dbReference type="GO" id="GO:0000981">
    <property type="term" value="F:DNA-binding transcription factor activity, RNA polymerase II-specific"/>
    <property type="evidence" value="ECO:0007669"/>
    <property type="project" value="InterPro"/>
</dbReference>
<sequence length="221" mass="25212">VWSRGAEMSQLKEAQGSQELYSDMATVSSTADIEPERRPPLYGTHVLPGPSRRGRAYPSPSRRRHRTTFSHRQLQQLEEAFGMNQYPDIYHREELARDTKLNEARIQVWFQNRRAKQRKKERASQKVLSVLGGHRALLGGVSLQPGGISRQFYPQPLPHLPRLPPMLQAGPYPRHPCTTGGHQNTHQLQHEDWYGPLRTNLPPPVFSLASVQPLDTAPHWS</sequence>
<comment type="function">
    <text evidence="1">Possibly involved in the ontogenesis of pituitary gonadotropes, as well as somatotropes, lactotropes and caudomedial thyrotropes.</text>
</comment>
<evidence type="ECO:0000256" key="4">
    <source>
        <dbReference type="ARBA" id="ARBA00019432"/>
    </source>
</evidence>
<evidence type="ECO:0000256" key="9">
    <source>
        <dbReference type="PROSITE-ProRule" id="PRU00108"/>
    </source>
</evidence>
<accession>A0A3B4B228</accession>
<dbReference type="Gene3D" id="1.10.10.60">
    <property type="entry name" value="Homeodomain-like"/>
    <property type="match status" value="1"/>
</dbReference>
<keyword evidence="7 9" id="KW-0539">Nucleus</keyword>
<dbReference type="Ensembl" id="ENSPMGT00000024555.1">
    <property type="protein sequence ID" value="ENSPMGP00000023050.1"/>
    <property type="gene ID" value="ENSPMGG00000018654.1"/>
</dbReference>
<evidence type="ECO:0000256" key="10">
    <source>
        <dbReference type="RuleBase" id="RU000682"/>
    </source>
</evidence>
<dbReference type="InterPro" id="IPR009057">
    <property type="entry name" value="Homeodomain-like_sf"/>
</dbReference>
<evidence type="ECO:0000256" key="2">
    <source>
        <dbReference type="ARBA" id="ARBA00004123"/>
    </source>
</evidence>
<dbReference type="FunFam" id="1.10.10.60:FF:000679">
    <property type="entry name" value="Homeobox protein aristaless"/>
    <property type="match status" value="1"/>
</dbReference>
<dbReference type="GO" id="GO:0005634">
    <property type="term" value="C:nucleus"/>
    <property type="evidence" value="ECO:0007669"/>
    <property type="project" value="UniProtKB-SubCell"/>
</dbReference>
<evidence type="ECO:0000313" key="14">
    <source>
        <dbReference type="Proteomes" id="UP000261520"/>
    </source>
</evidence>
<feature type="region of interest" description="Disordered" evidence="11">
    <location>
        <begin position="1"/>
        <end position="67"/>
    </location>
</feature>
<keyword evidence="14" id="KW-1185">Reference proteome</keyword>